<dbReference type="NCBIfam" id="NF003645">
    <property type="entry name" value="PRK05286.1-2"/>
    <property type="match status" value="1"/>
</dbReference>
<dbReference type="PANTHER" id="PTHR48109:SF4">
    <property type="entry name" value="DIHYDROOROTATE DEHYDROGENASE (QUINONE), MITOCHONDRIAL"/>
    <property type="match status" value="1"/>
</dbReference>
<dbReference type="InterPro" id="IPR005719">
    <property type="entry name" value="Dihydroorotate_DH_2"/>
</dbReference>
<dbReference type="InterPro" id="IPR001295">
    <property type="entry name" value="Dihydroorotate_DH_CS"/>
</dbReference>
<dbReference type="GO" id="GO:0044205">
    <property type="term" value="P:'de novo' UMP biosynthetic process"/>
    <property type="evidence" value="ECO:0007669"/>
    <property type="project" value="UniProtKB-UniPathway"/>
</dbReference>
<dbReference type="Gene3D" id="3.20.20.70">
    <property type="entry name" value="Aldolase class I"/>
    <property type="match status" value="1"/>
</dbReference>
<dbReference type="PANTHER" id="PTHR48109">
    <property type="entry name" value="DIHYDROOROTATE DEHYDROGENASE (QUINONE), MITOCHONDRIAL-RELATED"/>
    <property type="match status" value="1"/>
</dbReference>
<dbReference type="CDD" id="cd04738">
    <property type="entry name" value="DHOD_2_like"/>
    <property type="match status" value="1"/>
</dbReference>
<comment type="similarity">
    <text evidence="4">Belongs to the dihydroorotate dehydrogenase family. Type 2 subfamily.</text>
</comment>
<evidence type="ECO:0000313" key="14">
    <source>
        <dbReference type="EMBL" id="CUS23302.1"/>
    </source>
</evidence>
<dbReference type="UniPathway" id="UPA00070">
    <property type="reaction ID" value="UER00946"/>
</dbReference>
<evidence type="ECO:0000256" key="5">
    <source>
        <dbReference type="ARBA" id="ARBA00012791"/>
    </source>
</evidence>
<comment type="subcellular location">
    <subcellularLocation>
        <location evidence="2">Mitochondrion inner membrane</location>
        <topology evidence="2">Single-pass membrane protein</topology>
    </subcellularLocation>
</comment>
<evidence type="ECO:0000256" key="3">
    <source>
        <dbReference type="ARBA" id="ARBA00005161"/>
    </source>
</evidence>
<dbReference type="Pfam" id="PF01180">
    <property type="entry name" value="DHO_dh"/>
    <property type="match status" value="1"/>
</dbReference>
<dbReference type="Proteomes" id="UP000236544">
    <property type="component" value="Unassembled WGS sequence"/>
</dbReference>
<dbReference type="NCBIfam" id="TIGR01036">
    <property type="entry name" value="pyrD_sub2"/>
    <property type="match status" value="1"/>
</dbReference>
<comment type="cofactor">
    <cofactor evidence="1">
        <name>FMN</name>
        <dbReference type="ChEBI" id="CHEBI:58210"/>
    </cofactor>
</comment>
<accession>A0A0P1KTD0</accession>
<evidence type="ECO:0000259" key="13">
    <source>
        <dbReference type="Pfam" id="PF01180"/>
    </source>
</evidence>
<dbReference type="InterPro" id="IPR005720">
    <property type="entry name" value="Dihydroorotate_DH_cat"/>
</dbReference>
<evidence type="ECO:0000313" key="15">
    <source>
        <dbReference type="Proteomes" id="UP000236544"/>
    </source>
</evidence>
<dbReference type="SUPFAM" id="SSF51395">
    <property type="entry name" value="FMN-linked oxidoreductases"/>
    <property type="match status" value="1"/>
</dbReference>
<evidence type="ECO:0000256" key="6">
    <source>
        <dbReference type="ARBA" id="ARBA00017599"/>
    </source>
</evidence>
<proteinExistence type="inferred from homology"/>
<dbReference type="NCBIfam" id="NF003652">
    <property type="entry name" value="PRK05286.2-5"/>
    <property type="match status" value="1"/>
</dbReference>
<keyword evidence="15" id="KW-1185">Reference proteome</keyword>
<keyword evidence="9" id="KW-0560">Oxidoreductase</keyword>
<keyword evidence="7" id="KW-0285">Flavoprotein</keyword>
<sequence>MFVRPALRGLSKTPNYFLRNSKLPLKSGFNGGKFILYTAGAIGGGFAGLYLLNSRSAIHEYLFCPLIRLVTPDAETGHQLGVFFLKWGLAPKLLFDKDDEVLKVNVFGTTLTNPVGCAAGLDKDGEAIDGVLQSGFSYHEIGSITPLPQPGNPRARFFRLPQDDAVINRYGFNSTGKDAVQVTLAQRVSKYIKSYFKDANVGRMSLYKNKLLAINLGKNKNGDEVQDYLKGVETFQSLADVLVINVSSPNTPGLRDLQNESKLTDLLQKVVDKRNSLVDSGNQLGARTHKPPILVKIAPDLTEPELLSIAEAAKKSKVDGIIVSNTTIQRPTDLITQDPEVKFQTGGLSGKPLKQYSLKALRTIYKYTRDSDLVLIGCGGISSAQDALEYARAGATFVQLYTSFAYKGPGVVSKIKDGLTEELKREGKTWMQIIGEDSK</sequence>
<dbReference type="EC" id="1.3.5.2" evidence="5"/>
<protein>
    <recommendedName>
        <fullName evidence="6">Dihydroorotate dehydrogenase (quinone), mitochondrial</fullName>
        <ecNumber evidence="5">1.3.5.2</ecNumber>
    </recommendedName>
    <alternativeName>
        <fullName evidence="11">Dihydroorotate oxidase</fullName>
    </alternativeName>
</protein>
<dbReference type="InterPro" id="IPR013785">
    <property type="entry name" value="Aldolase_TIM"/>
</dbReference>
<evidence type="ECO:0000256" key="8">
    <source>
        <dbReference type="ARBA" id="ARBA00022643"/>
    </source>
</evidence>
<dbReference type="AlphaFoldDB" id="A0A0P1KTD0"/>
<dbReference type="GO" id="GO:0005743">
    <property type="term" value="C:mitochondrial inner membrane"/>
    <property type="evidence" value="ECO:0007669"/>
    <property type="project" value="UniProtKB-SubCell"/>
</dbReference>
<gene>
    <name evidence="14" type="ORF">LAQU0_S09e01728g</name>
</gene>
<feature type="domain" description="Dihydroorotate dehydrogenase catalytic" evidence="13">
    <location>
        <begin position="102"/>
        <end position="423"/>
    </location>
</feature>
<keyword evidence="8" id="KW-0288">FMN</keyword>
<keyword evidence="10" id="KW-0472">Membrane</keyword>
<evidence type="ECO:0000256" key="11">
    <source>
        <dbReference type="ARBA" id="ARBA00031623"/>
    </source>
</evidence>
<dbReference type="PROSITE" id="PS00912">
    <property type="entry name" value="DHODEHASE_2"/>
    <property type="match status" value="1"/>
</dbReference>
<evidence type="ECO:0000256" key="10">
    <source>
        <dbReference type="ARBA" id="ARBA00023136"/>
    </source>
</evidence>
<dbReference type="OrthoDB" id="14784at2759"/>
<dbReference type="GO" id="GO:0106430">
    <property type="term" value="F:dihydroorotate dehydrogenase (quinone) activity"/>
    <property type="evidence" value="ECO:0007669"/>
    <property type="project" value="UniProtKB-EC"/>
</dbReference>
<name>A0A0P1KTD0_9SACH</name>
<reference evidence="15" key="1">
    <citation type="submission" date="2015-10" db="EMBL/GenBank/DDBJ databases">
        <authorList>
            <person name="Devillers H."/>
        </authorList>
    </citation>
    <scope>NUCLEOTIDE SEQUENCE [LARGE SCALE GENOMIC DNA]</scope>
</reference>
<evidence type="ECO:0000256" key="9">
    <source>
        <dbReference type="ARBA" id="ARBA00023002"/>
    </source>
</evidence>
<evidence type="ECO:0000256" key="1">
    <source>
        <dbReference type="ARBA" id="ARBA00001917"/>
    </source>
</evidence>
<dbReference type="InterPro" id="IPR050074">
    <property type="entry name" value="DHO_dehydrogenase"/>
</dbReference>
<evidence type="ECO:0000256" key="7">
    <source>
        <dbReference type="ARBA" id="ARBA00022630"/>
    </source>
</evidence>
<evidence type="ECO:0000256" key="12">
    <source>
        <dbReference type="ARBA" id="ARBA00048639"/>
    </source>
</evidence>
<dbReference type="EMBL" id="LN890527">
    <property type="protein sequence ID" value="CUS23302.1"/>
    <property type="molecule type" value="Genomic_DNA"/>
</dbReference>
<comment type="pathway">
    <text evidence="3">Pyrimidine metabolism; UMP biosynthesis via de novo pathway; orotate from (S)-dihydroorotate (quinone route): step 1/1.</text>
</comment>
<evidence type="ECO:0000256" key="2">
    <source>
        <dbReference type="ARBA" id="ARBA00004434"/>
    </source>
</evidence>
<evidence type="ECO:0000256" key="4">
    <source>
        <dbReference type="ARBA" id="ARBA00005359"/>
    </source>
</evidence>
<comment type="catalytic activity">
    <reaction evidence="12">
        <text>(S)-dihydroorotate + a quinone = orotate + a quinol</text>
        <dbReference type="Rhea" id="RHEA:30187"/>
        <dbReference type="ChEBI" id="CHEBI:24646"/>
        <dbReference type="ChEBI" id="CHEBI:30839"/>
        <dbReference type="ChEBI" id="CHEBI:30864"/>
        <dbReference type="ChEBI" id="CHEBI:132124"/>
        <dbReference type="EC" id="1.3.5.2"/>
    </reaction>
</comment>
<dbReference type="GO" id="GO:0006207">
    <property type="term" value="P:'de novo' pyrimidine nucleobase biosynthetic process"/>
    <property type="evidence" value="ECO:0007669"/>
    <property type="project" value="InterPro"/>
</dbReference>
<organism evidence="14 15">
    <name type="scientific">Lachancea quebecensis</name>
    <dbReference type="NCBI Taxonomy" id="1654605"/>
    <lineage>
        <taxon>Eukaryota</taxon>
        <taxon>Fungi</taxon>
        <taxon>Dikarya</taxon>
        <taxon>Ascomycota</taxon>
        <taxon>Saccharomycotina</taxon>
        <taxon>Saccharomycetes</taxon>
        <taxon>Saccharomycetales</taxon>
        <taxon>Saccharomycetaceae</taxon>
        <taxon>Lachancea</taxon>
    </lineage>
</organism>